<dbReference type="SUPFAM" id="SSF51735">
    <property type="entry name" value="NAD(P)-binding Rossmann-fold domains"/>
    <property type="match status" value="1"/>
</dbReference>
<evidence type="ECO:0000259" key="4">
    <source>
        <dbReference type="Pfam" id="PF01408"/>
    </source>
</evidence>
<gene>
    <name evidence="7" type="ORF">EZV62_025395</name>
</gene>
<dbReference type="PANTHER" id="PTHR46368:SF5">
    <property type="entry name" value="NAD(P)-BINDING ROSSMANN-FOLD SUPERFAMILY PROTEIN"/>
    <property type="match status" value="1"/>
</dbReference>
<dbReference type="InterPro" id="IPR001611">
    <property type="entry name" value="Leu-rich_rpt"/>
</dbReference>
<dbReference type="Pfam" id="PF01408">
    <property type="entry name" value="GFO_IDH_MocA"/>
    <property type="match status" value="1"/>
</dbReference>
<comment type="caution">
    <text evidence="7">The sequence shown here is derived from an EMBL/GenBank/DDBJ whole genome shotgun (WGS) entry which is preliminary data.</text>
</comment>
<sequence length="946" mass="106611">MVEHPIRFGIIGCAKIATKVARAINLAPNSRLYAVGSHSIDKAKSFAAINGLSDTVKLYGSYDQVLDDPCVDVVYLPLPTSLHVHWAVLAARKKKHLLLEKPTALDVTELDRILEACESNGVQFMDGSMWLHHPRTVKMKEMLFDSVMLLALLNIRICVAWHDMSIPNSKIYTACSVIGISLTKQHETVHNDHLSDKSRKEEGILFPSEENEESKAKTVNAPILATDRETDNVIQNVLESLQDQDPSKTSENKVEKSGKKTRRKRSSGAKSIPELQTEDENVSCKNVNLAIDGTRELEVDASSILTKKNLAKTSTEHQFGTGNIEGIVVDMPKGTSTCLNAKSFIGMKNLMLLKIRNVDLSEDLEYLPNKLQYLEWHECPLKNLPPKFQAQKLLELNLCCSQINYLWTGRKAFEELKTIKLSYSRNLIETPDFTRVPNLEMLDLEGCRILCKVHKSVGSLRLLTVLNLKNCENLESFPSNVDGLKALKILNLQGCSKLEKLPENLGELEYLEELDAGRTAITQVPPSIVGLTNLKMLSFCGHKVKHNQWGTLVTAISGFSSLVWPRRNRNFMGLSLPSLAGLFNLTKLDLSDCNLTDGALPNDLGSLCSLTELDLSNNYFVILPESINQLSKLKILRVQNCQNLKTLPELPSKLSFVRAGDCPLLEDLLSMLRGGTSPNFTLHLFNCFKLLENQGQQNNLAVMLLKRYLQQPVNRTSLFDIPLPGSEIPEWFSCRSNGNEVAIGLPDNWLNDEFMGIAMCGVFAPVPADLNNGFKRMSFGMSLMRNVHHFNFVIREGFTTVKSDLLWLIYVSRLRFENDYSYDTTSDEDSSDYNFASEIAPVSRSTCIHARFDPKSKVIKCGIRPVYKQDLEDFQELPATEGSTFHQNHSCSIPAQVKSGRDPWISYPWYSCRWLSFTLPNISRYYREEIYYDSEKGNQVSRRHEL</sequence>
<feature type="domain" description="Gfo/Idh/MocA-like oxidoreductase N-terminal" evidence="4">
    <location>
        <begin position="6"/>
        <end position="125"/>
    </location>
</feature>
<dbReference type="Gene3D" id="3.40.50.720">
    <property type="entry name" value="NAD(P)-binding Rossmann-like Domain"/>
    <property type="match status" value="1"/>
</dbReference>
<dbReference type="OrthoDB" id="1733683at2759"/>
<dbReference type="InterPro" id="IPR055414">
    <property type="entry name" value="LRR_R13L4/SHOC2-like"/>
</dbReference>
<dbReference type="AlphaFoldDB" id="A0A5C7GXR2"/>
<dbReference type="InterPro" id="IPR032675">
    <property type="entry name" value="LRR_dom_sf"/>
</dbReference>
<name>A0A5C7GXR2_9ROSI</name>
<accession>A0A5C7GXR2</accession>
<dbReference type="Proteomes" id="UP000323000">
    <property type="component" value="Chromosome 12"/>
</dbReference>
<feature type="domain" description="Disease resistance R13L4/SHOC-2-like LRR" evidence="6">
    <location>
        <begin position="455"/>
        <end position="544"/>
    </location>
</feature>
<feature type="domain" description="C-JID" evidence="5">
    <location>
        <begin position="723"/>
        <end position="872"/>
    </location>
</feature>
<evidence type="ECO:0000313" key="7">
    <source>
        <dbReference type="EMBL" id="TXG49520.1"/>
    </source>
</evidence>
<dbReference type="Gene3D" id="3.80.10.10">
    <property type="entry name" value="Ribonuclease Inhibitor"/>
    <property type="match status" value="2"/>
</dbReference>
<dbReference type="Pfam" id="PF00560">
    <property type="entry name" value="LRR_1"/>
    <property type="match status" value="2"/>
</dbReference>
<evidence type="ECO:0000256" key="2">
    <source>
        <dbReference type="ARBA" id="ARBA00022737"/>
    </source>
</evidence>
<keyword evidence="8" id="KW-1185">Reference proteome</keyword>
<dbReference type="SUPFAM" id="SSF52058">
    <property type="entry name" value="L domain-like"/>
    <property type="match status" value="1"/>
</dbReference>
<reference evidence="8" key="1">
    <citation type="journal article" date="2019" name="Gigascience">
        <title>De novo genome assembly of the endangered Acer yangbiense, a plant species with extremely small populations endemic to Yunnan Province, China.</title>
        <authorList>
            <person name="Yang J."/>
            <person name="Wariss H.M."/>
            <person name="Tao L."/>
            <person name="Zhang R."/>
            <person name="Yun Q."/>
            <person name="Hollingsworth P."/>
            <person name="Dao Z."/>
            <person name="Luo G."/>
            <person name="Guo H."/>
            <person name="Ma Y."/>
            <person name="Sun W."/>
        </authorList>
    </citation>
    <scope>NUCLEOTIDE SEQUENCE [LARGE SCALE GENOMIC DNA]</scope>
    <source>
        <strain evidence="8">cv. Malutang</strain>
    </source>
</reference>
<evidence type="ECO:0000256" key="1">
    <source>
        <dbReference type="ARBA" id="ARBA00022614"/>
    </source>
</evidence>
<protein>
    <submittedName>
        <fullName evidence="7">Uncharacterized protein</fullName>
    </submittedName>
</protein>
<dbReference type="InterPro" id="IPR045344">
    <property type="entry name" value="C-JID"/>
</dbReference>
<feature type="compositionally biased region" description="Basic and acidic residues" evidence="3">
    <location>
        <begin position="245"/>
        <end position="258"/>
    </location>
</feature>
<dbReference type="EMBL" id="VAHF01000012">
    <property type="protein sequence ID" value="TXG49520.1"/>
    <property type="molecule type" value="Genomic_DNA"/>
</dbReference>
<keyword evidence="1" id="KW-0433">Leucine-rich repeat</keyword>
<dbReference type="Pfam" id="PF23598">
    <property type="entry name" value="LRR_14"/>
    <property type="match status" value="1"/>
</dbReference>
<dbReference type="SMART" id="SM00369">
    <property type="entry name" value="LRR_TYP"/>
    <property type="match status" value="2"/>
</dbReference>
<feature type="region of interest" description="Disordered" evidence="3">
    <location>
        <begin position="239"/>
        <end position="277"/>
    </location>
</feature>
<evidence type="ECO:0000259" key="6">
    <source>
        <dbReference type="Pfam" id="PF23598"/>
    </source>
</evidence>
<proteinExistence type="predicted"/>
<dbReference type="InterPro" id="IPR036291">
    <property type="entry name" value="NAD(P)-bd_dom_sf"/>
</dbReference>
<organism evidence="7 8">
    <name type="scientific">Acer yangbiense</name>
    <dbReference type="NCBI Taxonomy" id="1000413"/>
    <lineage>
        <taxon>Eukaryota</taxon>
        <taxon>Viridiplantae</taxon>
        <taxon>Streptophyta</taxon>
        <taxon>Embryophyta</taxon>
        <taxon>Tracheophyta</taxon>
        <taxon>Spermatophyta</taxon>
        <taxon>Magnoliopsida</taxon>
        <taxon>eudicotyledons</taxon>
        <taxon>Gunneridae</taxon>
        <taxon>Pentapetalae</taxon>
        <taxon>rosids</taxon>
        <taxon>malvids</taxon>
        <taxon>Sapindales</taxon>
        <taxon>Sapindaceae</taxon>
        <taxon>Hippocastanoideae</taxon>
        <taxon>Acereae</taxon>
        <taxon>Acer</taxon>
    </lineage>
</organism>
<dbReference type="SMART" id="SM00364">
    <property type="entry name" value="LRR_BAC"/>
    <property type="match status" value="3"/>
</dbReference>
<dbReference type="Pfam" id="PF20160">
    <property type="entry name" value="C-JID"/>
    <property type="match status" value="1"/>
</dbReference>
<dbReference type="PANTHER" id="PTHR46368">
    <property type="match status" value="1"/>
</dbReference>
<dbReference type="GO" id="GO:0000166">
    <property type="term" value="F:nucleotide binding"/>
    <property type="evidence" value="ECO:0007669"/>
    <property type="project" value="InterPro"/>
</dbReference>
<keyword evidence="2" id="KW-0677">Repeat</keyword>
<evidence type="ECO:0000256" key="3">
    <source>
        <dbReference type="SAM" id="MobiDB-lite"/>
    </source>
</evidence>
<evidence type="ECO:0000313" key="8">
    <source>
        <dbReference type="Proteomes" id="UP000323000"/>
    </source>
</evidence>
<evidence type="ECO:0000259" key="5">
    <source>
        <dbReference type="Pfam" id="PF20160"/>
    </source>
</evidence>
<dbReference type="InterPro" id="IPR000683">
    <property type="entry name" value="Gfo/Idh/MocA-like_OxRdtase_N"/>
</dbReference>
<dbReference type="InterPro" id="IPR003591">
    <property type="entry name" value="Leu-rich_rpt_typical-subtyp"/>
</dbReference>